<evidence type="ECO:0000256" key="6">
    <source>
        <dbReference type="ARBA" id="ARBA00023136"/>
    </source>
</evidence>
<dbReference type="Proteomes" id="UP000886191">
    <property type="component" value="Unassembled WGS sequence"/>
</dbReference>
<dbReference type="InterPro" id="IPR023996">
    <property type="entry name" value="TonB-dep_OMP_SusC/RagA"/>
</dbReference>
<dbReference type="InterPro" id="IPR023997">
    <property type="entry name" value="TonB-dep_OMP_SusC/RagA_CS"/>
</dbReference>
<reference evidence="13" key="1">
    <citation type="journal article" date="2020" name="mSystems">
        <title>Genome- and Community-Level Interaction Insights into Carbon Utilization and Element Cycling Functions of Hydrothermarchaeota in Hydrothermal Sediment.</title>
        <authorList>
            <person name="Zhou Z."/>
            <person name="Liu Y."/>
            <person name="Xu W."/>
            <person name="Pan J."/>
            <person name="Luo Z.H."/>
            <person name="Li M."/>
        </authorList>
    </citation>
    <scope>NUCLEOTIDE SEQUENCE [LARGE SCALE GENOMIC DNA]</scope>
    <source>
        <strain evidence="13">HyVt-345</strain>
    </source>
</reference>
<dbReference type="Pfam" id="PF07715">
    <property type="entry name" value="Plug"/>
    <property type="match status" value="1"/>
</dbReference>
<evidence type="ECO:0000256" key="4">
    <source>
        <dbReference type="ARBA" id="ARBA00022692"/>
    </source>
</evidence>
<dbReference type="InterPro" id="IPR039426">
    <property type="entry name" value="TonB-dep_rcpt-like"/>
</dbReference>
<keyword evidence="4 8" id="KW-0812">Transmembrane</keyword>
<sequence length="1048" mass="115929">MKKIIFKNLIFLGALLCFGLTRAQTVTGNVSDGSGPLAGANVLVKGTTDGTQTDFDGNYTLTNVDDNATLVFSYIGFETLEIPVDGQSEISVELGENASELDEVVLIGYGSQRKSDLTGAVGQVSEDELQERSVQSLNQGLAGRVAGVQVNTTSGRPGGKTNVRIRGFSSINSSNNPLYVVDGVQLPQGNLDQYSSAIDFLNPNDVVSIEVLKDASSTAIYGARGANGVILVTTKRGQAGEGRVSYSVEYNVKEFGPNLAEVLNADEYLQVEQLAWQNSEKFDPAGWAAGNYANLEPRLKRQDPNIAPLFDSNGNPLYDTYWPSEVQQHRLSQNHQLGFSGGNERTTYALSIGINDEQGLLKNTYQKRYSGRFSIDDQVKEWLKVGGSMSYNYQTENLADTNDEVPRRMVEDFPFLPVRYPAGHPREGLFADNRDYPFAEGTFNSVHRLDGQKYILNTQTASGSVYTNIGFTKNLEMRTVIGANVITQENPEFRDATLAGNSQAFASISNNKETFWSIENYLTYNKEINENNSLTALLGVSWQQSNSLFVNAESNNFPTDYFEYNNLRAGADNLRVDSNAQREALNSYFGRLNYNLFSKYLFTLTGRADGSSKFGDNNKFAFFPSAAFAWRVSDENFLKDSKTISNLKLRTSYGLTGNSEIPPYTSLSLLGSGYQTIWGGNVIGGTGLNRLANPDLKWEKTAQYDLGLELGLFNNRISIETDVYYRKTTDMLLDAPVPQSSGYVNIRRNVGSMENKGLEISLNTKNILTPDFSWNTSFNISMNRNKVLSLATPSDIFGVGGPGITNETNIIRIGEPVGAFWGLTRLGVWGTDEAEEAASFVSYRNNLTLLPGDIKYKDFNGDKIINDDDRTIIGNGYPTAQGSLINTVNYKGLDLTFDLQYSWGNDVMDMNLHSSEDRQSLANSYRTVLNAWTPDNQNTMIAQVRDTRAGYVTNVDSHWVKDGSFLRGRNLVLGYSFGPELLERLYLNKLRVYTSAQNFFLVVDKELLGDPEVIPIRGGAGNNVFSQGMKWHEYPRATTFVIGLQVGI</sequence>
<protein>
    <submittedName>
        <fullName evidence="13">TonB-dependent receptor</fullName>
    </submittedName>
</protein>
<dbReference type="NCBIfam" id="TIGR04056">
    <property type="entry name" value="OMP_RagA_SusC"/>
    <property type="match status" value="1"/>
</dbReference>
<dbReference type="SUPFAM" id="SSF56935">
    <property type="entry name" value="Porins"/>
    <property type="match status" value="1"/>
</dbReference>
<proteinExistence type="inferred from homology"/>
<evidence type="ECO:0000259" key="11">
    <source>
        <dbReference type="Pfam" id="PF00593"/>
    </source>
</evidence>
<keyword evidence="3 8" id="KW-1134">Transmembrane beta strand</keyword>
<dbReference type="InterPro" id="IPR037066">
    <property type="entry name" value="Plug_dom_sf"/>
</dbReference>
<feature type="domain" description="TonB-dependent receptor-like beta-barrel" evidence="11">
    <location>
        <begin position="450"/>
        <end position="779"/>
    </location>
</feature>
<dbReference type="InterPro" id="IPR036942">
    <property type="entry name" value="Beta-barrel_TonB_sf"/>
</dbReference>
<dbReference type="InterPro" id="IPR012910">
    <property type="entry name" value="Plug_dom"/>
</dbReference>
<dbReference type="Gene3D" id="2.60.40.1120">
    <property type="entry name" value="Carboxypeptidase-like, regulatory domain"/>
    <property type="match status" value="1"/>
</dbReference>
<evidence type="ECO:0000259" key="12">
    <source>
        <dbReference type="Pfam" id="PF07715"/>
    </source>
</evidence>
<comment type="caution">
    <text evidence="13">The sequence shown here is derived from an EMBL/GenBank/DDBJ whole genome shotgun (WGS) entry which is preliminary data.</text>
</comment>
<feature type="chain" id="PRO_5032971494" evidence="10">
    <location>
        <begin position="24"/>
        <end position="1048"/>
    </location>
</feature>
<dbReference type="GO" id="GO:0009279">
    <property type="term" value="C:cell outer membrane"/>
    <property type="evidence" value="ECO:0007669"/>
    <property type="project" value="UniProtKB-SubCell"/>
</dbReference>
<evidence type="ECO:0000256" key="9">
    <source>
        <dbReference type="RuleBase" id="RU003357"/>
    </source>
</evidence>
<comment type="similarity">
    <text evidence="8 9">Belongs to the TonB-dependent receptor family.</text>
</comment>
<dbReference type="NCBIfam" id="TIGR04057">
    <property type="entry name" value="SusC_RagA_signa"/>
    <property type="match status" value="1"/>
</dbReference>
<comment type="subcellular location">
    <subcellularLocation>
        <location evidence="1 8">Cell outer membrane</location>
        <topology evidence="1 8">Multi-pass membrane protein</topology>
    </subcellularLocation>
</comment>
<evidence type="ECO:0000256" key="7">
    <source>
        <dbReference type="ARBA" id="ARBA00023237"/>
    </source>
</evidence>
<dbReference type="AlphaFoldDB" id="A0A831QQ46"/>
<dbReference type="InterPro" id="IPR008969">
    <property type="entry name" value="CarboxyPept-like_regulatory"/>
</dbReference>
<evidence type="ECO:0000313" key="13">
    <source>
        <dbReference type="EMBL" id="HEA22243.1"/>
    </source>
</evidence>
<dbReference type="EMBL" id="DRGL01000054">
    <property type="protein sequence ID" value="HEA22243.1"/>
    <property type="molecule type" value="Genomic_DNA"/>
</dbReference>
<gene>
    <name evidence="13" type="ORF">ENH87_15175</name>
</gene>
<evidence type="ECO:0000256" key="8">
    <source>
        <dbReference type="PROSITE-ProRule" id="PRU01360"/>
    </source>
</evidence>
<name>A0A831QQ46_9FLAO</name>
<evidence type="ECO:0000256" key="2">
    <source>
        <dbReference type="ARBA" id="ARBA00022448"/>
    </source>
</evidence>
<dbReference type="Gene3D" id="2.40.170.20">
    <property type="entry name" value="TonB-dependent receptor, beta-barrel domain"/>
    <property type="match status" value="1"/>
</dbReference>
<organism evidence="13">
    <name type="scientific">Pricia antarctica</name>
    <dbReference type="NCBI Taxonomy" id="641691"/>
    <lineage>
        <taxon>Bacteria</taxon>
        <taxon>Pseudomonadati</taxon>
        <taxon>Bacteroidota</taxon>
        <taxon>Flavobacteriia</taxon>
        <taxon>Flavobacteriales</taxon>
        <taxon>Flavobacteriaceae</taxon>
        <taxon>Pricia</taxon>
    </lineage>
</organism>
<evidence type="ECO:0000256" key="1">
    <source>
        <dbReference type="ARBA" id="ARBA00004571"/>
    </source>
</evidence>
<feature type="signal peptide" evidence="10">
    <location>
        <begin position="1"/>
        <end position="23"/>
    </location>
</feature>
<dbReference type="InterPro" id="IPR000531">
    <property type="entry name" value="Beta-barrel_TonB"/>
</dbReference>
<keyword evidence="7 8" id="KW-0998">Cell outer membrane</keyword>
<keyword evidence="5 9" id="KW-0798">TonB box</keyword>
<evidence type="ECO:0000256" key="5">
    <source>
        <dbReference type="ARBA" id="ARBA00023077"/>
    </source>
</evidence>
<keyword evidence="6 8" id="KW-0472">Membrane</keyword>
<dbReference type="Pfam" id="PF00593">
    <property type="entry name" value="TonB_dep_Rec_b-barrel"/>
    <property type="match status" value="1"/>
</dbReference>
<feature type="domain" description="TonB-dependent receptor plug" evidence="12">
    <location>
        <begin position="114"/>
        <end position="229"/>
    </location>
</feature>
<dbReference type="FunFam" id="2.170.130.10:FF:000008">
    <property type="entry name" value="SusC/RagA family TonB-linked outer membrane protein"/>
    <property type="match status" value="1"/>
</dbReference>
<dbReference type="PROSITE" id="PS52016">
    <property type="entry name" value="TONB_DEPENDENT_REC_3"/>
    <property type="match status" value="1"/>
</dbReference>
<dbReference type="Gene3D" id="2.170.130.10">
    <property type="entry name" value="TonB-dependent receptor, plug domain"/>
    <property type="match status" value="1"/>
</dbReference>
<dbReference type="Pfam" id="PF13715">
    <property type="entry name" value="CarbopepD_reg_2"/>
    <property type="match status" value="1"/>
</dbReference>
<accession>A0A831QQ46</accession>
<evidence type="ECO:0000256" key="3">
    <source>
        <dbReference type="ARBA" id="ARBA00022452"/>
    </source>
</evidence>
<evidence type="ECO:0000256" key="10">
    <source>
        <dbReference type="SAM" id="SignalP"/>
    </source>
</evidence>
<keyword evidence="13" id="KW-0675">Receptor</keyword>
<dbReference type="SUPFAM" id="SSF49464">
    <property type="entry name" value="Carboxypeptidase regulatory domain-like"/>
    <property type="match status" value="1"/>
</dbReference>
<keyword evidence="10" id="KW-0732">Signal</keyword>
<keyword evidence="2 8" id="KW-0813">Transport</keyword>